<evidence type="ECO:0000313" key="3">
    <source>
        <dbReference type="Proteomes" id="UP001197247"/>
    </source>
</evidence>
<keyword evidence="3" id="KW-1185">Reference proteome</keyword>
<organism evidence="2 3">
    <name type="scientific">Kineosporia corallincola</name>
    <dbReference type="NCBI Taxonomy" id="2835133"/>
    <lineage>
        <taxon>Bacteria</taxon>
        <taxon>Bacillati</taxon>
        <taxon>Actinomycetota</taxon>
        <taxon>Actinomycetes</taxon>
        <taxon>Kineosporiales</taxon>
        <taxon>Kineosporiaceae</taxon>
        <taxon>Kineosporia</taxon>
    </lineage>
</organism>
<accession>A0ABS5TBC6</accession>
<feature type="transmembrane region" description="Helical" evidence="1">
    <location>
        <begin position="79"/>
        <end position="99"/>
    </location>
</feature>
<feature type="transmembrane region" description="Helical" evidence="1">
    <location>
        <begin position="161"/>
        <end position="183"/>
    </location>
</feature>
<dbReference type="RefSeq" id="WP_214153500.1">
    <property type="nucleotide sequence ID" value="NZ_JAHBAY010000001.1"/>
</dbReference>
<sequence length="264" mass="27986">MSAQTAQTALPAWAAPGATQDTKIARPGMLLLTRIELRKMADTRAGRWLLIITALVAALMIGAIAFFGDGDITWLDYTMLAFLPIGILGPVLGIMTVTSEWSQRTALTTFTLVPQRGKVIVAKFLAAMVLATLTLVVILPVGAVAAAVAGSADPWNVTAGLAAQMWLFLLIQFAIGVGFGLLFANTPVAIVSFFALPIVFTLVAQIPALQSTGDWLDMNATLGVLGSGDPISGEDWAKILTSSLLWLVLPITVGTIRTLRREVK</sequence>
<name>A0ABS5TBC6_9ACTN</name>
<keyword evidence="1" id="KW-0812">Transmembrane</keyword>
<feature type="transmembrane region" description="Helical" evidence="1">
    <location>
        <begin position="239"/>
        <end position="259"/>
    </location>
</feature>
<gene>
    <name evidence="2" type="ORF">KIH74_01185</name>
</gene>
<keyword evidence="1" id="KW-0472">Membrane</keyword>
<keyword evidence="1" id="KW-1133">Transmembrane helix</keyword>
<dbReference type="Proteomes" id="UP001197247">
    <property type="component" value="Unassembled WGS sequence"/>
</dbReference>
<feature type="transmembrane region" description="Helical" evidence="1">
    <location>
        <begin position="48"/>
        <end position="67"/>
    </location>
</feature>
<evidence type="ECO:0000256" key="1">
    <source>
        <dbReference type="SAM" id="Phobius"/>
    </source>
</evidence>
<protein>
    <recommendedName>
        <fullName evidence="4">ABC transporter permease</fullName>
    </recommendedName>
</protein>
<dbReference type="EMBL" id="JAHBAY010000001">
    <property type="protein sequence ID" value="MBT0767516.1"/>
    <property type="molecule type" value="Genomic_DNA"/>
</dbReference>
<evidence type="ECO:0008006" key="4">
    <source>
        <dbReference type="Google" id="ProtNLM"/>
    </source>
</evidence>
<reference evidence="2 3" key="1">
    <citation type="submission" date="2021-05" db="EMBL/GenBank/DDBJ databases">
        <title>Kineosporia and Streptomyces sp. nov. two new marine actinobacteria isolated from Coral.</title>
        <authorList>
            <person name="Buangrab K."/>
            <person name="Sutthacheep M."/>
            <person name="Yeemin T."/>
            <person name="Harunari E."/>
            <person name="Igarashi Y."/>
            <person name="Kanchanasin P."/>
            <person name="Tanasupawat S."/>
            <person name="Phongsopitanun W."/>
        </authorList>
    </citation>
    <scope>NUCLEOTIDE SEQUENCE [LARGE SCALE GENOMIC DNA]</scope>
    <source>
        <strain evidence="2 3">J2-2</strain>
    </source>
</reference>
<feature type="transmembrane region" description="Helical" evidence="1">
    <location>
        <begin position="120"/>
        <end position="149"/>
    </location>
</feature>
<evidence type="ECO:0000313" key="2">
    <source>
        <dbReference type="EMBL" id="MBT0767516.1"/>
    </source>
</evidence>
<comment type="caution">
    <text evidence="2">The sequence shown here is derived from an EMBL/GenBank/DDBJ whole genome shotgun (WGS) entry which is preliminary data.</text>
</comment>
<proteinExistence type="predicted"/>
<feature type="transmembrane region" description="Helical" evidence="1">
    <location>
        <begin position="190"/>
        <end position="209"/>
    </location>
</feature>